<keyword evidence="4" id="KW-0964">Secreted</keyword>
<dbReference type="InterPro" id="IPR011050">
    <property type="entry name" value="Pectin_lyase_fold/virulence"/>
</dbReference>
<keyword evidence="3" id="KW-0134">Cell wall</keyword>
<dbReference type="GO" id="GO:0071555">
    <property type="term" value="P:cell wall organization"/>
    <property type="evidence" value="ECO:0007669"/>
    <property type="project" value="UniProtKB-KW"/>
</dbReference>
<dbReference type="FunFam" id="2.160.20.10:FF:000004">
    <property type="entry name" value="Pectin lyase-like superfamily protein"/>
    <property type="match status" value="1"/>
</dbReference>
<name>A0AAW2Y938_9LAMI</name>
<dbReference type="GO" id="GO:0004650">
    <property type="term" value="F:polygalacturonase activity"/>
    <property type="evidence" value="ECO:0007669"/>
    <property type="project" value="InterPro"/>
</dbReference>
<dbReference type="EMBL" id="JACGWN010000001">
    <property type="protein sequence ID" value="KAL0462282.1"/>
    <property type="molecule type" value="Genomic_DNA"/>
</dbReference>
<dbReference type="InterPro" id="IPR006626">
    <property type="entry name" value="PbH1"/>
</dbReference>
<keyword evidence="5 9" id="KW-0378">Hydrolase</keyword>
<evidence type="ECO:0000256" key="3">
    <source>
        <dbReference type="ARBA" id="ARBA00022512"/>
    </source>
</evidence>
<evidence type="ECO:0000256" key="9">
    <source>
        <dbReference type="RuleBase" id="RU361169"/>
    </source>
</evidence>
<accession>A0AAW2Y938</accession>
<gene>
    <name evidence="10" type="ORF">Slati_0115800</name>
</gene>
<comment type="caution">
    <text evidence="10">The sequence shown here is derived from an EMBL/GenBank/DDBJ whole genome shotgun (WGS) entry which is preliminary data.</text>
</comment>
<feature type="active site" evidence="8">
    <location>
        <position position="404"/>
    </location>
</feature>
<evidence type="ECO:0000256" key="1">
    <source>
        <dbReference type="ARBA" id="ARBA00004191"/>
    </source>
</evidence>
<sequence>DVGHPYVSTVGSIQYAVQCIRPDVPHALSVTRRYQAKTGEAHWSAVKTILKYLKRTKDMFLIYGSGELLLEGYNEASFQSDDADAKSQSELGVVPSIAEPVVIFCDNNRAIAQATKLRSHQRSKNILRCYHLLRKMVSRADIKMDQVSLAENTADPLTKLISQIAHTEHLDKMGLRLMGWLALGQGPVTYDITKYGAKSGADISQALLDAWKEACNSTSPSTIVIPRGTWSLSQVKLLGTNKAPLELQVQGTLQANPNPGQLPDNKGEWITINYVNYFTLSGGGVFDGQGQQAWKQNDCHKNRNCAKLPMNLSFNFINNSIIQDVTTKDSKNFHVNCISSHNVTFRRFTISAPGDSPNTDGIHLGRDTMINIVDSIIKTGDDCISIGDETKELHIQNVTCGPGHGISVGSLGGYAEEKDVQGIYVKNCTFIGTQNGVRVKTWPSAPATLTVSDLHFEDLIMDNVSSPIIIDQEYCPHNLCKKDRPSSIKISNVSIKNVRGTTNSAEAVTFICSGLKPCENVEVGDIDLTYTGNQGPITTKCANVKPKFVGKQNPPVCATTAQSA</sequence>
<evidence type="ECO:0000256" key="4">
    <source>
        <dbReference type="ARBA" id="ARBA00022525"/>
    </source>
</evidence>
<protein>
    <submittedName>
        <fullName evidence="10">Polygalacturonase</fullName>
    </submittedName>
</protein>
<dbReference type="Pfam" id="PF00295">
    <property type="entry name" value="Glyco_hydro_28"/>
    <property type="match status" value="1"/>
</dbReference>
<dbReference type="Gene3D" id="2.160.20.10">
    <property type="entry name" value="Single-stranded right-handed beta-helix, Pectin lyase-like"/>
    <property type="match status" value="1"/>
</dbReference>
<feature type="non-terminal residue" evidence="10">
    <location>
        <position position="1"/>
    </location>
</feature>
<evidence type="ECO:0000256" key="2">
    <source>
        <dbReference type="ARBA" id="ARBA00008834"/>
    </source>
</evidence>
<comment type="similarity">
    <text evidence="2 9">Belongs to the glycosyl hydrolase 28 family.</text>
</comment>
<evidence type="ECO:0000313" key="10">
    <source>
        <dbReference type="EMBL" id="KAL0462282.1"/>
    </source>
</evidence>
<dbReference type="SUPFAM" id="SSF51126">
    <property type="entry name" value="Pectin lyase-like"/>
    <property type="match status" value="1"/>
</dbReference>
<dbReference type="GO" id="GO:0005975">
    <property type="term" value="P:carbohydrate metabolic process"/>
    <property type="evidence" value="ECO:0007669"/>
    <property type="project" value="InterPro"/>
</dbReference>
<dbReference type="AlphaFoldDB" id="A0AAW2Y938"/>
<evidence type="ECO:0000256" key="5">
    <source>
        <dbReference type="ARBA" id="ARBA00022801"/>
    </source>
</evidence>
<reference evidence="10" key="2">
    <citation type="journal article" date="2024" name="Plant">
        <title>Genomic evolution and insights into agronomic trait innovations of Sesamum species.</title>
        <authorList>
            <person name="Miao H."/>
            <person name="Wang L."/>
            <person name="Qu L."/>
            <person name="Liu H."/>
            <person name="Sun Y."/>
            <person name="Le M."/>
            <person name="Wang Q."/>
            <person name="Wei S."/>
            <person name="Zheng Y."/>
            <person name="Lin W."/>
            <person name="Duan Y."/>
            <person name="Cao H."/>
            <person name="Xiong S."/>
            <person name="Wang X."/>
            <person name="Wei L."/>
            <person name="Li C."/>
            <person name="Ma Q."/>
            <person name="Ju M."/>
            <person name="Zhao R."/>
            <person name="Li G."/>
            <person name="Mu C."/>
            <person name="Tian Q."/>
            <person name="Mei H."/>
            <person name="Zhang T."/>
            <person name="Gao T."/>
            <person name="Zhang H."/>
        </authorList>
    </citation>
    <scope>NUCLEOTIDE SEQUENCE</scope>
    <source>
        <strain evidence="10">KEN1</strain>
    </source>
</reference>
<organism evidence="10">
    <name type="scientific">Sesamum latifolium</name>
    <dbReference type="NCBI Taxonomy" id="2727402"/>
    <lineage>
        <taxon>Eukaryota</taxon>
        <taxon>Viridiplantae</taxon>
        <taxon>Streptophyta</taxon>
        <taxon>Embryophyta</taxon>
        <taxon>Tracheophyta</taxon>
        <taxon>Spermatophyta</taxon>
        <taxon>Magnoliopsida</taxon>
        <taxon>eudicotyledons</taxon>
        <taxon>Gunneridae</taxon>
        <taxon>Pentapetalae</taxon>
        <taxon>asterids</taxon>
        <taxon>lamiids</taxon>
        <taxon>Lamiales</taxon>
        <taxon>Pedaliaceae</taxon>
        <taxon>Sesamum</taxon>
    </lineage>
</organism>
<keyword evidence="7" id="KW-0961">Cell wall biogenesis/degradation</keyword>
<reference evidence="10" key="1">
    <citation type="submission" date="2020-06" db="EMBL/GenBank/DDBJ databases">
        <authorList>
            <person name="Li T."/>
            <person name="Hu X."/>
            <person name="Zhang T."/>
            <person name="Song X."/>
            <person name="Zhang H."/>
            <person name="Dai N."/>
            <person name="Sheng W."/>
            <person name="Hou X."/>
            <person name="Wei L."/>
        </authorList>
    </citation>
    <scope>NUCLEOTIDE SEQUENCE</scope>
    <source>
        <strain evidence="10">KEN1</strain>
        <tissue evidence="10">Leaf</tissue>
    </source>
</reference>
<proteinExistence type="inferred from homology"/>
<dbReference type="SMART" id="SM00710">
    <property type="entry name" value="PbH1"/>
    <property type="match status" value="3"/>
</dbReference>
<comment type="subcellular location">
    <subcellularLocation>
        <location evidence="1">Secreted</location>
        <location evidence="1">Cell wall</location>
    </subcellularLocation>
</comment>
<dbReference type="InterPro" id="IPR000743">
    <property type="entry name" value="Glyco_hydro_28"/>
</dbReference>
<dbReference type="PROSITE" id="PS00502">
    <property type="entry name" value="POLYGALACTURONASE"/>
    <property type="match status" value="1"/>
</dbReference>
<evidence type="ECO:0000256" key="7">
    <source>
        <dbReference type="ARBA" id="ARBA00023316"/>
    </source>
</evidence>
<keyword evidence="6 9" id="KW-0326">Glycosidase</keyword>
<evidence type="ECO:0000256" key="8">
    <source>
        <dbReference type="PROSITE-ProRule" id="PRU10052"/>
    </source>
</evidence>
<dbReference type="InterPro" id="IPR012334">
    <property type="entry name" value="Pectin_lyas_fold"/>
</dbReference>
<dbReference type="PANTHER" id="PTHR31375">
    <property type="match status" value="1"/>
</dbReference>
<evidence type="ECO:0000256" key="6">
    <source>
        <dbReference type="ARBA" id="ARBA00023295"/>
    </source>
</evidence>